<protein>
    <submittedName>
        <fullName evidence="1">Uncharacterized protein</fullName>
    </submittedName>
</protein>
<evidence type="ECO:0000313" key="2">
    <source>
        <dbReference type="Proteomes" id="UP000692954"/>
    </source>
</evidence>
<evidence type="ECO:0000313" key="1">
    <source>
        <dbReference type="EMBL" id="CAD8107193.1"/>
    </source>
</evidence>
<dbReference type="AlphaFoldDB" id="A0A8S1PXE7"/>
<keyword evidence="2" id="KW-1185">Reference proteome</keyword>
<gene>
    <name evidence="1" type="ORF">PSON_ATCC_30995.1.T0880165</name>
</gene>
<accession>A0A8S1PXE7</accession>
<organism evidence="1 2">
    <name type="scientific">Paramecium sonneborni</name>
    <dbReference type="NCBI Taxonomy" id="65129"/>
    <lineage>
        <taxon>Eukaryota</taxon>
        <taxon>Sar</taxon>
        <taxon>Alveolata</taxon>
        <taxon>Ciliophora</taxon>
        <taxon>Intramacronucleata</taxon>
        <taxon>Oligohymenophorea</taxon>
        <taxon>Peniculida</taxon>
        <taxon>Parameciidae</taxon>
        <taxon>Paramecium</taxon>
    </lineage>
</organism>
<dbReference type="EMBL" id="CAJJDN010000088">
    <property type="protein sequence ID" value="CAD8107193.1"/>
    <property type="molecule type" value="Genomic_DNA"/>
</dbReference>
<dbReference type="Proteomes" id="UP000692954">
    <property type="component" value="Unassembled WGS sequence"/>
</dbReference>
<comment type="caution">
    <text evidence="1">The sequence shown here is derived from an EMBL/GenBank/DDBJ whole genome shotgun (WGS) entry which is preliminary data.</text>
</comment>
<reference evidence="1" key="1">
    <citation type="submission" date="2021-01" db="EMBL/GenBank/DDBJ databases">
        <authorList>
            <consortium name="Genoscope - CEA"/>
            <person name="William W."/>
        </authorList>
    </citation>
    <scope>NUCLEOTIDE SEQUENCE</scope>
</reference>
<sequence>MIFIERRRRNKIQECDMIGSIINNKSVDSYENRVNKQKN</sequence>
<name>A0A8S1PXE7_9CILI</name>
<proteinExistence type="predicted"/>